<protein>
    <recommendedName>
        <fullName evidence="3">DUF4340 domain-containing protein</fullName>
    </recommendedName>
</protein>
<dbReference type="EMBL" id="BMHE01000009">
    <property type="protein sequence ID" value="GFZ76753.1"/>
    <property type="molecule type" value="Genomic_DNA"/>
</dbReference>
<dbReference type="Proteomes" id="UP000615455">
    <property type="component" value="Unassembled WGS sequence"/>
</dbReference>
<name>A0ABQ1EL20_9BACL</name>
<dbReference type="RefSeq" id="WP_189011464.1">
    <property type="nucleotide sequence ID" value="NZ_BMHE01000009.1"/>
</dbReference>
<proteinExistence type="predicted"/>
<keyword evidence="2" id="KW-1185">Reference proteome</keyword>
<comment type="caution">
    <text evidence="1">The sequence shown here is derived from an EMBL/GenBank/DDBJ whole genome shotgun (WGS) entry which is preliminary data.</text>
</comment>
<sequence>MKRYWLLIVLIVFSVCSMGYYYVAEAQSPKPEYYLKTIAGQEEDAAKVVVQGSYEVEAISVSTKGSYYPSDHQTYWQTLDSSTYFLDDLTALREQHRSFMRGKRDVNAFFEDDKVIGYAGSESPFGLEKEQSDILNIALYEKGQKKQSADFKVQIKKNKDESISVTDVQVKERTMKVVVAYQPKFHSETEFASTEYHLYTIDLDKRSIAAHERIETGAKQDAKLRTIVYNVWGTQPLSASGYIIFDQMTYALKDVKDHRPDTRNDELLNHEIFAYDIWKGQLTKIQNESIQKLLMKSGDDLIIRQAGDNLYFNLFSESGPSEVLSYSISDNKVNSDVILDLQSLQSEWGRTGIFQIVNNRLYMLMFGKQNPAIAIVDLATKKTIYQGVIERKDMVKVDKLAFSDITVKE</sequence>
<accession>A0ABQ1EL20</accession>
<evidence type="ECO:0008006" key="3">
    <source>
        <dbReference type="Google" id="ProtNLM"/>
    </source>
</evidence>
<organism evidence="1 2">
    <name type="scientific">Paenibacillus marchantiophytorum</name>
    <dbReference type="NCBI Taxonomy" id="1619310"/>
    <lineage>
        <taxon>Bacteria</taxon>
        <taxon>Bacillati</taxon>
        <taxon>Bacillota</taxon>
        <taxon>Bacilli</taxon>
        <taxon>Bacillales</taxon>
        <taxon>Paenibacillaceae</taxon>
        <taxon>Paenibacillus</taxon>
    </lineage>
</organism>
<evidence type="ECO:0000313" key="1">
    <source>
        <dbReference type="EMBL" id="GFZ76753.1"/>
    </source>
</evidence>
<gene>
    <name evidence="1" type="ORF">GCM10008018_22760</name>
</gene>
<evidence type="ECO:0000313" key="2">
    <source>
        <dbReference type="Proteomes" id="UP000615455"/>
    </source>
</evidence>
<reference evidence="2" key="1">
    <citation type="journal article" date="2019" name="Int. J. Syst. Evol. Microbiol.">
        <title>The Global Catalogue of Microorganisms (GCM) 10K type strain sequencing project: providing services to taxonomists for standard genome sequencing and annotation.</title>
        <authorList>
            <consortium name="The Broad Institute Genomics Platform"/>
            <consortium name="The Broad Institute Genome Sequencing Center for Infectious Disease"/>
            <person name="Wu L."/>
            <person name="Ma J."/>
        </authorList>
    </citation>
    <scope>NUCLEOTIDE SEQUENCE [LARGE SCALE GENOMIC DNA]</scope>
    <source>
        <strain evidence="2">CGMCC 1.15043</strain>
    </source>
</reference>